<dbReference type="EMBL" id="CM042033">
    <property type="protein sequence ID" value="KAI3774403.1"/>
    <property type="molecule type" value="Genomic_DNA"/>
</dbReference>
<gene>
    <name evidence="1" type="ORF">L1987_48958</name>
</gene>
<name>A0ACB9FU07_9ASTR</name>
<comment type="caution">
    <text evidence="1">The sequence shown here is derived from an EMBL/GenBank/DDBJ whole genome shotgun (WGS) entry which is preliminary data.</text>
</comment>
<evidence type="ECO:0000313" key="2">
    <source>
        <dbReference type="Proteomes" id="UP001056120"/>
    </source>
</evidence>
<keyword evidence="2" id="KW-1185">Reference proteome</keyword>
<sequence>MHNSPVDEGPDKGDNMAVEERDLPLGNTCDDWLRTSLVPGIVVDLETSLCHTLNALEEISSIRRHFPQSNARNVMQGYSFEELLEPLIRGTVRDEMERALEKFFGKSPRSPSDALQSTSTTSLQLRFLTTLLPTYFTGSRIESENTSSIKLVLFDANCNQIVSSRPLSSLKIVIVPLDGDFSADDHEDWSQRDFDAKVICAREGKRPLLTGNLVINLKEGVADLDDVSFTDNSSWRRSRKFRLGAKAQNATGVRVREARSEAFVVKDQRGESYKKHHPPSLGDDVWRMEKIAKDGVLHRRLGSHKIYTLKDFLQVYTTNESSLCALLGGPNNNIWKAIIKHAKACILDDKVYMYRCVADGIGLLFNSIFEVVGATFDGENHLSMNQLNDFQKTMVEGLKLQVFKELDGMIPIDDLSTVATPVLTANFHDELQMQISHPYSSGLNDMSKLGVVVGYDAFDVHDGMSSWQANEPNNQSMDFISSDFDICFSRNGSGSGSPRGRWCKIRAAVMWVSVWKDITAKRKAEFDPFSNYMA</sequence>
<dbReference type="Proteomes" id="UP001056120">
    <property type="component" value="Linkage Group LG16"/>
</dbReference>
<protein>
    <submittedName>
        <fullName evidence="1">Uncharacterized protein</fullName>
    </submittedName>
</protein>
<accession>A0ACB9FU07</accession>
<reference evidence="2" key="1">
    <citation type="journal article" date="2022" name="Mol. Ecol. Resour.">
        <title>The genomes of chicory, endive, great burdock and yacon provide insights into Asteraceae palaeo-polyploidization history and plant inulin production.</title>
        <authorList>
            <person name="Fan W."/>
            <person name="Wang S."/>
            <person name="Wang H."/>
            <person name="Wang A."/>
            <person name="Jiang F."/>
            <person name="Liu H."/>
            <person name="Zhao H."/>
            <person name="Xu D."/>
            <person name="Zhang Y."/>
        </authorList>
    </citation>
    <scope>NUCLEOTIDE SEQUENCE [LARGE SCALE GENOMIC DNA]</scope>
    <source>
        <strain evidence="2">cv. Yunnan</strain>
    </source>
</reference>
<reference evidence="1 2" key="2">
    <citation type="journal article" date="2022" name="Mol. Ecol. Resour.">
        <title>The genomes of chicory, endive, great burdock and yacon provide insights into Asteraceae paleo-polyploidization history and plant inulin production.</title>
        <authorList>
            <person name="Fan W."/>
            <person name="Wang S."/>
            <person name="Wang H."/>
            <person name="Wang A."/>
            <person name="Jiang F."/>
            <person name="Liu H."/>
            <person name="Zhao H."/>
            <person name="Xu D."/>
            <person name="Zhang Y."/>
        </authorList>
    </citation>
    <scope>NUCLEOTIDE SEQUENCE [LARGE SCALE GENOMIC DNA]</scope>
    <source>
        <strain evidence="2">cv. Yunnan</strain>
        <tissue evidence="1">Leaves</tissue>
    </source>
</reference>
<proteinExistence type="predicted"/>
<organism evidence="1 2">
    <name type="scientific">Smallanthus sonchifolius</name>
    <dbReference type="NCBI Taxonomy" id="185202"/>
    <lineage>
        <taxon>Eukaryota</taxon>
        <taxon>Viridiplantae</taxon>
        <taxon>Streptophyta</taxon>
        <taxon>Embryophyta</taxon>
        <taxon>Tracheophyta</taxon>
        <taxon>Spermatophyta</taxon>
        <taxon>Magnoliopsida</taxon>
        <taxon>eudicotyledons</taxon>
        <taxon>Gunneridae</taxon>
        <taxon>Pentapetalae</taxon>
        <taxon>asterids</taxon>
        <taxon>campanulids</taxon>
        <taxon>Asterales</taxon>
        <taxon>Asteraceae</taxon>
        <taxon>Asteroideae</taxon>
        <taxon>Heliantheae alliance</taxon>
        <taxon>Millerieae</taxon>
        <taxon>Smallanthus</taxon>
    </lineage>
</organism>
<evidence type="ECO:0000313" key="1">
    <source>
        <dbReference type="EMBL" id="KAI3774403.1"/>
    </source>
</evidence>